<proteinExistence type="predicted"/>
<name>A0AAE0G0H2_9CHLO</name>
<reference evidence="2 3" key="1">
    <citation type="journal article" date="2015" name="Genome Biol. Evol.">
        <title>Comparative Genomics of a Bacterivorous Green Alga Reveals Evolutionary Causalities and Consequences of Phago-Mixotrophic Mode of Nutrition.</title>
        <authorList>
            <person name="Burns J.A."/>
            <person name="Paasch A."/>
            <person name="Narechania A."/>
            <person name="Kim E."/>
        </authorList>
    </citation>
    <scope>NUCLEOTIDE SEQUENCE [LARGE SCALE GENOMIC DNA]</scope>
    <source>
        <strain evidence="2 3">PLY_AMNH</strain>
    </source>
</reference>
<evidence type="ECO:0000313" key="3">
    <source>
        <dbReference type="Proteomes" id="UP001190700"/>
    </source>
</evidence>
<evidence type="ECO:0000256" key="1">
    <source>
        <dbReference type="SAM" id="MobiDB-lite"/>
    </source>
</evidence>
<accession>A0AAE0G0H2</accession>
<dbReference type="Proteomes" id="UP001190700">
    <property type="component" value="Unassembled WGS sequence"/>
</dbReference>
<comment type="caution">
    <text evidence="2">The sequence shown here is derived from an EMBL/GenBank/DDBJ whole genome shotgun (WGS) entry which is preliminary data.</text>
</comment>
<gene>
    <name evidence="2" type="ORF">CYMTET_22407</name>
</gene>
<protein>
    <submittedName>
        <fullName evidence="2">Uncharacterized protein</fullName>
    </submittedName>
</protein>
<feature type="region of interest" description="Disordered" evidence="1">
    <location>
        <begin position="28"/>
        <end position="55"/>
    </location>
</feature>
<feature type="region of interest" description="Disordered" evidence="1">
    <location>
        <begin position="151"/>
        <end position="172"/>
    </location>
</feature>
<keyword evidence="3" id="KW-1185">Reference proteome</keyword>
<sequence length="172" mass="18351">MLPGFAELTVSTTLRAIIRSHVVPSEPAPAGMHRLGITPNDTDESENYDSDEADEEFDERLAAERTAYASGKASGGFQPGGAYSPAGFHTEWGIPLERTRERFVAGGVSHFPNPPYDDSSPPLLDALADLLTTVVPPPGGEIYELTNENDVTEDEDEAATVDAGADSENFAI</sequence>
<organism evidence="2 3">
    <name type="scientific">Cymbomonas tetramitiformis</name>
    <dbReference type="NCBI Taxonomy" id="36881"/>
    <lineage>
        <taxon>Eukaryota</taxon>
        <taxon>Viridiplantae</taxon>
        <taxon>Chlorophyta</taxon>
        <taxon>Pyramimonadophyceae</taxon>
        <taxon>Pyramimonadales</taxon>
        <taxon>Pyramimonadaceae</taxon>
        <taxon>Cymbomonas</taxon>
    </lineage>
</organism>
<feature type="compositionally biased region" description="Acidic residues" evidence="1">
    <location>
        <begin position="41"/>
        <end position="55"/>
    </location>
</feature>
<evidence type="ECO:0000313" key="2">
    <source>
        <dbReference type="EMBL" id="KAK3269142.1"/>
    </source>
</evidence>
<dbReference type="AlphaFoldDB" id="A0AAE0G0H2"/>
<dbReference type="EMBL" id="LGRX02011210">
    <property type="protein sequence ID" value="KAK3269142.1"/>
    <property type="molecule type" value="Genomic_DNA"/>
</dbReference>